<keyword evidence="2" id="KW-0645">Protease</keyword>
<keyword evidence="3" id="KW-0064">Aspartyl protease</keyword>
<dbReference type="GO" id="GO:0004190">
    <property type="term" value="F:aspartic-type endopeptidase activity"/>
    <property type="evidence" value="ECO:0007669"/>
    <property type="project" value="UniProtKB-KW"/>
</dbReference>
<protein>
    <submittedName>
        <fullName evidence="11">Pepsin A</fullName>
    </submittedName>
</protein>
<dbReference type="Gene3D" id="2.40.70.10">
    <property type="entry name" value="Acid Proteases"/>
    <property type="match status" value="2"/>
</dbReference>
<feature type="region of interest" description="Disordered" evidence="7">
    <location>
        <begin position="242"/>
        <end position="277"/>
    </location>
</feature>
<dbReference type="PRINTS" id="PR00792">
    <property type="entry name" value="PEPSIN"/>
</dbReference>
<dbReference type="InterPro" id="IPR010987">
    <property type="entry name" value="Glutathione-S-Trfase_C-like"/>
</dbReference>
<dbReference type="InterPro" id="IPR004046">
    <property type="entry name" value="GST_C"/>
</dbReference>
<evidence type="ECO:0000313" key="12">
    <source>
        <dbReference type="Proteomes" id="UP000186817"/>
    </source>
</evidence>
<evidence type="ECO:0000256" key="4">
    <source>
        <dbReference type="ARBA" id="ARBA00022801"/>
    </source>
</evidence>
<dbReference type="Proteomes" id="UP000186817">
    <property type="component" value="Unassembled WGS sequence"/>
</dbReference>
<evidence type="ECO:0000259" key="9">
    <source>
        <dbReference type="PROSITE" id="PS50405"/>
    </source>
</evidence>
<dbReference type="Pfam" id="PF14497">
    <property type="entry name" value="GST_C_3"/>
    <property type="match status" value="1"/>
</dbReference>
<evidence type="ECO:0000259" key="8">
    <source>
        <dbReference type="PROSITE" id="PS50404"/>
    </source>
</evidence>
<dbReference type="PANTHER" id="PTHR47966:SF51">
    <property type="entry name" value="BETA-SITE APP-CLEAVING ENZYME, ISOFORM A-RELATED"/>
    <property type="match status" value="1"/>
</dbReference>
<feature type="region of interest" description="Disordered" evidence="7">
    <location>
        <begin position="108"/>
        <end position="131"/>
    </location>
</feature>
<feature type="domain" description="Peptidase A1" evidence="10">
    <location>
        <begin position="439"/>
        <end position="811"/>
    </location>
</feature>
<dbReference type="SUPFAM" id="SSF50630">
    <property type="entry name" value="Acid proteases"/>
    <property type="match status" value="1"/>
</dbReference>
<comment type="similarity">
    <text evidence="1">Belongs to the peptidase A1 family.</text>
</comment>
<evidence type="ECO:0000256" key="7">
    <source>
        <dbReference type="SAM" id="MobiDB-lite"/>
    </source>
</evidence>
<accession>A0A1Q9E987</accession>
<gene>
    <name evidence="11" type="primary">PGA</name>
    <name evidence="11" type="ORF">AK812_SmicGene13002</name>
</gene>
<dbReference type="PROSITE" id="PS50404">
    <property type="entry name" value="GST_NTER"/>
    <property type="match status" value="1"/>
</dbReference>
<dbReference type="PANTHER" id="PTHR47966">
    <property type="entry name" value="BETA-SITE APP-CLEAVING ENZYME, ISOFORM A-RELATED"/>
    <property type="match status" value="1"/>
</dbReference>
<keyword evidence="6" id="KW-1015">Disulfide bond</keyword>
<proteinExistence type="inferred from homology"/>
<dbReference type="SFLD" id="SFLDS00019">
    <property type="entry name" value="Glutathione_Transferase_(cytos"/>
    <property type="match status" value="1"/>
</dbReference>
<dbReference type="GO" id="GO:0016485">
    <property type="term" value="P:protein processing"/>
    <property type="evidence" value="ECO:0007669"/>
    <property type="project" value="UniProtKB-ARBA"/>
</dbReference>
<dbReference type="SUPFAM" id="SSF52833">
    <property type="entry name" value="Thioredoxin-like"/>
    <property type="match status" value="1"/>
</dbReference>
<evidence type="ECO:0000256" key="3">
    <source>
        <dbReference type="ARBA" id="ARBA00022750"/>
    </source>
</evidence>
<feature type="active site" evidence="5">
    <location>
        <position position="652"/>
    </location>
</feature>
<sequence>MGLCHPAGPVVSDGAQQEDNGNGSETDAAVTLSDTLSAATPFASRRGGPGDGTGSTRRGDTWLHAGWIYGHKHVVRFIPLGRHPGGNAPFTALTAVPMPSGCPAPAELKARRTRPRATKLANAGKMPPPTPRSSRLFVPLLHAAAGALTQAATHAWQCHHHIGLRFAELACARRRVSGGGWGGVGDLDPRIGVSAYFPSTRPRPAHRRISNERARDRRIGVCPVREPSTVLSAQADLRPDYVGRSGHAGWQEEERPMVRPGGAPSGKGEQGGPPKRIGTDACILQTGRGCGHLPESSSFGSKYATRVPLRIRLEKLGKDAAEKTRVPTWQTQHLCLGYPTIVVRHGPRISNSFFSRVPWLAICSTVLAVGTNANAANSRMSSDSSLQAGEATARTGLRSSHSVILKRANISASEKMQHIKAAMKGTNDAFSRVVHKTAYYGNIHIGKPAQTITVVFDTGSGNLMVPSTLCTDSACQRHKRFDPSLSKTVVNMQSNGQPAGAFESRDQLTVTFGTGEITGVFLKDDVCIGNLCANMEFIGASHETEEPFGSFNFDGVLGLALSGMTQGPNFSLMNRMEAAGNLKHALFSVFLSDSDDEDSEITFGDIKQERMVGQMFWVPVSRHTGYWQVQMEDIAFNNERQSLCSDCQVAVDTGTSMLAGSNYDDLPDLGFIVSGHVMNLKPAEYVDNSGGYCSLSLMSLLAWKNGVGRGLVKGSECMLNCAGGHPPGLDVPPPNGPLFIFVMSGGYSKSDASAAPMEFGYWKIRGLGSVFRMLFEYKEAKYEDKQYETGEDWFKGRKPAILEMNPLANLPYLVDGDKCVCQTNAILHYLGDKYGLNGSTDAQKVRTEELLAEIYDVRNGMIDLVYPFKNATRDEAEFKTKAEGLSGSPPFGKFEAILGFKDNASGGKWFVLADGPGVADFHIWEMLDQHKMLAEKMGAAPILEKFPKCKAFYEAFRALPTLQKYFASDAYKLDINNKIAGPYFR</sequence>
<keyword evidence="4" id="KW-0378">Hydrolase</keyword>
<dbReference type="OrthoDB" id="771136at2759"/>
<feature type="active site" evidence="5">
    <location>
        <position position="457"/>
    </location>
</feature>
<organism evidence="11 12">
    <name type="scientific">Symbiodinium microadriaticum</name>
    <name type="common">Dinoflagellate</name>
    <name type="synonym">Zooxanthella microadriatica</name>
    <dbReference type="NCBI Taxonomy" id="2951"/>
    <lineage>
        <taxon>Eukaryota</taxon>
        <taxon>Sar</taxon>
        <taxon>Alveolata</taxon>
        <taxon>Dinophyceae</taxon>
        <taxon>Suessiales</taxon>
        <taxon>Symbiodiniaceae</taxon>
        <taxon>Symbiodinium</taxon>
    </lineage>
</organism>
<dbReference type="SUPFAM" id="SSF47616">
    <property type="entry name" value="GST C-terminal domain-like"/>
    <property type="match status" value="1"/>
</dbReference>
<evidence type="ECO:0000259" key="10">
    <source>
        <dbReference type="PROSITE" id="PS51767"/>
    </source>
</evidence>
<dbReference type="AlphaFoldDB" id="A0A1Q9E987"/>
<feature type="domain" description="GST C-terminal" evidence="9">
    <location>
        <begin position="840"/>
        <end position="983"/>
    </location>
</feature>
<dbReference type="PROSITE" id="PS50405">
    <property type="entry name" value="GST_CTER"/>
    <property type="match status" value="1"/>
</dbReference>
<name>A0A1Q9E987_SYMMI</name>
<dbReference type="EMBL" id="LSRX01000221">
    <property type="protein sequence ID" value="OLQ03983.1"/>
    <property type="molecule type" value="Genomic_DNA"/>
</dbReference>
<feature type="region of interest" description="Disordered" evidence="7">
    <location>
        <begin position="1"/>
        <end position="58"/>
    </location>
</feature>
<dbReference type="InterPro" id="IPR004045">
    <property type="entry name" value="Glutathione_S-Trfase_N"/>
</dbReference>
<dbReference type="InterPro" id="IPR001461">
    <property type="entry name" value="Aspartic_peptidase_A1"/>
</dbReference>
<dbReference type="InterPro" id="IPR036282">
    <property type="entry name" value="Glutathione-S-Trfase_C_sf"/>
</dbReference>
<dbReference type="FunFam" id="2.40.70.10:FF:000115">
    <property type="entry name" value="Lysosomal aspartic protease"/>
    <property type="match status" value="1"/>
</dbReference>
<dbReference type="Pfam" id="PF00026">
    <property type="entry name" value="Asp"/>
    <property type="match status" value="1"/>
</dbReference>
<feature type="domain" description="GST N-terminal" evidence="8">
    <location>
        <begin position="755"/>
        <end position="838"/>
    </location>
</feature>
<dbReference type="InterPro" id="IPR021109">
    <property type="entry name" value="Peptidase_aspartic_dom_sf"/>
</dbReference>
<evidence type="ECO:0000256" key="2">
    <source>
        <dbReference type="ARBA" id="ARBA00022670"/>
    </source>
</evidence>
<dbReference type="PROSITE" id="PS51767">
    <property type="entry name" value="PEPTIDASE_A1"/>
    <property type="match status" value="1"/>
</dbReference>
<dbReference type="InterPro" id="IPR036249">
    <property type="entry name" value="Thioredoxin-like_sf"/>
</dbReference>
<dbReference type="Gene3D" id="3.40.30.10">
    <property type="entry name" value="Glutaredoxin"/>
    <property type="match status" value="1"/>
</dbReference>
<evidence type="ECO:0000256" key="6">
    <source>
        <dbReference type="PIRSR" id="PIRSR601461-2"/>
    </source>
</evidence>
<dbReference type="InterPro" id="IPR040079">
    <property type="entry name" value="Glutathione_S-Trfase"/>
</dbReference>
<evidence type="ECO:0000313" key="11">
    <source>
        <dbReference type="EMBL" id="OLQ03983.1"/>
    </source>
</evidence>
<dbReference type="Pfam" id="PF02798">
    <property type="entry name" value="GST_N"/>
    <property type="match status" value="1"/>
</dbReference>
<reference evidence="11 12" key="1">
    <citation type="submission" date="2016-02" db="EMBL/GenBank/DDBJ databases">
        <title>Genome analysis of coral dinoflagellate symbionts highlights evolutionary adaptations to a symbiotic lifestyle.</title>
        <authorList>
            <person name="Aranda M."/>
            <person name="Li Y."/>
            <person name="Liew Y.J."/>
            <person name="Baumgarten S."/>
            <person name="Simakov O."/>
            <person name="Wilson M."/>
            <person name="Piel J."/>
            <person name="Ashoor H."/>
            <person name="Bougouffa S."/>
            <person name="Bajic V.B."/>
            <person name="Ryu T."/>
            <person name="Ravasi T."/>
            <person name="Bayer T."/>
            <person name="Micklem G."/>
            <person name="Kim H."/>
            <person name="Bhak J."/>
            <person name="Lajeunesse T.C."/>
            <person name="Voolstra C.R."/>
        </authorList>
    </citation>
    <scope>NUCLEOTIDE SEQUENCE [LARGE SCALE GENOMIC DNA]</scope>
    <source>
        <strain evidence="11 12">CCMP2467</strain>
    </source>
</reference>
<dbReference type="Gene3D" id="1.20.1050.10">
    <property type="match status" value="1"/>
</dbReference>
<feature type="compositionally biased region" description="Polar residues" evidence="7">
    <location>
        <begin position="14"/>
        <end position="25"/>
    </location>
</feature>
<comment type="caution">
    <text evidence="11">The sequence shown here is derived from an EMBL/GenBank/DDBJ whole genome shotgun (WGS) entry which is preliminary data.</text>
</comment>
<feature type="disulfide bond" evidence="6">
    <location>
        <begin position="470"/>
        <end position="475"/>
    </location>
</feature>
<dbReference type="InterPro" id="IPR033121">
    <property type="entry name" value="PEPTIDASE_A1"/>
</dbReference>
<evidence type="ECO:0000256" key="1">
    <source>
        <dbReference type="ARBA" id="ARBA00007447"/>
    </source>
</evidence>
<evidence type="ECO:0000256" key="5">
    <source>
        <dbReference type="PIRSR" id="PIRSR601461-1"/>
    </source>
</evidence>
<keyword evidence="12" id="KW-1185">Reference proteome</keyword>